<dbReference type="NCBIfam" id="TIGR03860">
    <property type="entry name" value="FMN_nitrolo"/>
    <property type="match status" value="1"/>
</dbReference>
<dbReference type="GO" id="GO:0016705">
    <property type="term" value="F:oxidoreductase activity, acting on paired donors, with incorporation or reduction of molecular oxygen"/>
    <property type="evidence" value="ECO:0007669"/>
    <property type="project" value="InterPro"/>
</dbReference>
<feature type="domain" description="Luciferase-like" evidence="2">
    <location>
        <begin position="33"/>
        <end position="314"/>
    </location>
</feature>
<reference evidence="3" key="1">
    <citation type="submission" date="2023-01" db="EMBL/GenBank/DDBJ databases">
        <title>Exophiala dermititidis isolated from Cystic Fibrosis Patient.</title>
        <authorList>
            <person name="Kurbessoian T."/>
            <person name="Crocker A."/>
            <person name="Murante D."/>
            <person name="Hogan D.A."/>
            <person name="Stajich J.E."/>
        </authorList>
    </citation>
    <scope>NUCLEOTIDE SEQUENCE</scope>
    <source>
        <strain evidence="3">Ex8</strain>
    </source>
</reference>
<dbReference type="InterPro" id="IPR016215">
    <property type="entry name" value="NTA_MOA"/>
</dbReference>
<dbReference type="Proteomes" id="UP001161757">
    <property type="component" value="Unassembled WGS sequence"/>
</dbReference>
<dbReference type="Gene3D" id="3.20.20.30">
    <property type="entry name" value="Luciferase-like domain"/>
    <property type="match status" value="1"/>
</dbReference>
<gene>
    <name evidence="3" type="ORF">HRR80_001216</name>
</gene>
<dbReference type="InterPro" id="IPR011251">
    <property type="entry name" value="Luciferase-like_dom"/>
</dbReference>
<sequence length="472" mass="52089">MAETKPAAKPKQWIFNAFTMNTPGHLATGLWRHPRNRTSQHNDIEYWTDFAKILEAGKFHGVFIADVLGPYDVYKGPGNFEPGLPGAAQIPISDPFMPVSAMAAVTKHLTIGVTASTTYEAPYLLARRFATLDHLSKGRIAWNVVTSHLQSAAENLGLIQQVPHDERYAMADEYVTVAYKLWESSWRDDAVVKDATTGQYTVPGRVRKINHVGKYFRSAGPLGVNPSPQRTPYLFQAGSSSAGKSFATKHAECMFLPGMEIGSVRSSVQDIRELAAQQGRDPTTIKLIVGILIIVDETDAKAQAKYEEYLTYADLEGSMTLFGGWTGTDLSQFGDDDDFQFTGPGAIQSMVSSWSATIPGTDGVKWTKKRVAQELAIGGAHPRAIGSPKTVADILQKWVDETDIDGFNISYAVNPGDFEDVIKYLLPELRTRGVFWDDYVANTTRENYLQDGKGPRLRSDHPGARYRWSADA</sequence>
<accession>A0AAN6F084</accession>
<evidence type="ECO:0000259" key="2">
    <source>
        <dbReference type="Pfam" id="PF00296"/>
    </source>
</evidence>
<name>A0AAN6F084_EXODE</name>
<dbReference type="PANTHER" id="PTHR30011:SF41">
    <property type="entry name" value="XENOBIOTIC COMPOUND MONOOXYGENASE, DSZA FAMILY (AFU_ORTHOLOGUE AFUA_3G15040)"/>
    <property type="match status" value="1"/>
</dbReference>
<dbReference type="PANTHER" id="PTHR30011">
    <property type="entry name" value="ALKANESULFONATE MONOOXYGENASE-RELATED"/>
    <property type="match status" value="1"/>
</dbReference>
<dbReference type="SUPFAM" id="SSF51679">
    <property type="entry name" value="Bacterial luciferase-like"/>
    <property type="match status" value="1"/>
</dbReference>
<comment type="similarity">
    <text evidence="1">Belongs to the NtaA/SnaA/DszA monooxygenase family.</text>
</comment>
<dbReference type="InterPro" id="IPR036661">
    <property type="entry name" value="Luciferase-like_sf"/>
</dbReference>
<organism evidence="3 4">
    <name type="scientific">Exophiala dermatitidis</name>
    <name type="common">Black yeast-like fungus</name>
    <name type="synonym">Wangiella dermatitidis</name>
    <dbReference type="NCBI Taxonomy" id="5970"/>
    <lineage>
        <taxon>Eukaryota</taxon>
        <taxon>Fungi</taxon>
        <taxon>Dikarya</taxon>
        <taxon>Ascomycota</taxon>
        <taxon>Pezizomycotina</taxon>
        <taxon>Eurotiomycetes</taxon>
        <taxon>Chaetothyriomycetidae</taxon>
        <taxon>Chaetothyriales</taxon>
        <taxon>Herpotrichiellaceae</taxon>
        <taxon>Exophiala</taxon>
    </lineage>
</organism>
<proteinExistence type="inferred from homology"/>
<dbReference type="PIRSF" id="PIRSF000337">
    <property type="entry name" value="NTA_MOA"/>
    <property type="match status" value="1"/>
</dbReference>
<comment type="caution">
    <text evidence="3">The sequence shown here is derived from an EMBL/GenBank/DDBJ whole genome shotgun (WGS) entry which is preliminary data.</text>
</comment>
<evidence type="ECO:0000256" key="1">
    <source>
        <dbReference type="ARBA" id="ARBA00033748"/>
    </source>
</evidence>
<protein>
    <recommendedName>
        <fullName evidence="2">Luciferase-like domain-containing protein</fullName>
    </recommendedName>
</protein>
<dbReference type="AlphaFoldDB" id="A0AAN6F084"/>
<evidence type="ECO:0000313" key="4">
    <source>
        <dbReference type="Proteomes" id="UP001161757"/>
    </source>
</evidence>
<dbReference type="EMBL" id="JAJGCB010000002">
    <property type="protein sequence ID" value="KAJ8994503.1"/>
    <property type="molecule type" value="Genomic_DNA"/>
</dbReference>
<dbReference type="GO" id="GO:0004497">
    <property type="term" value="F:monooxygenase activity"/>
    <property type="evidence" value="ECO:0007669"/>
    <property type="project" value="InterPro"/>
</dbReference>
<dbReference type="Pfam" id="PF00296">
    <property type="entry name" value="Bac_luciferase"/>
    <property type="match status" value="1"/>
</dbReference>
<evidence type="ECO:0000313" key="3">
    <source>
        <dbReference type="EMBL" id="KAJ8994503.1"/>
    </source>
</evidence>
<dbReference type="InterPro" id="IPR051260">
    <property type="entry name" value="Diverse_substr_monoxygenases"/>
</dbReference>